<protein>
    <submittedName>
        <fullName evidence="2">Uncharacterized protein</fullName>
    </submittedName>
</protein>
<dbReference type="EMBL" id="CADDTS010000015">
    <property type="protein sequence ID" value="CAB1211038.1"/>
    <property type="molecule type" value="Genomic_DNA"/>
</dbReference>
<organism evidence="2 3">
    <name type="scientific">Acinetobacter bouvetii</name>
    <dbReference type="NCBI Taxonomy" id="202951"/>
    <lineage>
        <taxon>Bacteria</taxon>
        <taxon>Pseudomonadati</taxon>
        <taxon>Pseudomonadota</taxon>
        <taxon>Gammaproteobacteria</taxon>
        <taxon>Moraxellales</taxon>
        <taxon>Moraxellaceae</taxon>
        <taxon>Acinetobacter</taxon>
    </lineage>
</organism>
<dbReference type="RefSeq" id="WP_174558827.1">
    <property type="nucleotide sequence ID" value="NZ_CADDTS010000015.1"/>
</dbReference>
<dbReference type="Proteomes" id="UP000489961">
    <property type="component" value="Unassembled WGS sequence"/>
</dbReference>
<proteinExistence type="predicted"/>
<dbReference type="AlphaFoldDB" id="A0A811G7Q6"/>
<keyword evidence="1" id="KW-0812">Transmembrane</keyword>
<evidence type="ECO:0000256" key="1">
    <source>
        <dbReference type="SAM" id="Phobius"/>
    </source>
</evidence>
<name>A0A811G7Q6_9GAMM</name>
<feature type="transmembrane region" description="Helical" evidence="1">
    <location>
        <begin position="12"/>
        <end position="33"/>
    </location>
</feature>
<keyword evidence="1" id="KW-1133">Transmembrane helix</keyword>
<reference evidence="2 3" key="1">
    <citation type="submission" date="2020-02" db="EMBL/GenBank/DDBJ databases">
        <authorList>
            <person name="Chaudhuri R."/>
        </authorList>
    </citation>
    <scope>NUCLEOTIDE SEQUENCE [LARGE SCALE GENOMIC DNA]</scope>
    <source>
        <strain evidence="2">SFB21</strain>
    </source>
</reference>
<keyword evidence="1" id="KW-0472">Membrane</keyword>
<comment type="caution">
    <text evidence="2">The sequence shown here is derived from an EMBL/GenBank/DDBJ whole genome shotgun (WGS) entry which is preliminary data.</text>
</comment>
<evidence type="ECO:0000313" key="2">
    <source>
        <dbReference type="EMBL" id="CAB1211038.1"/>
    </source>
</evidence>
<gene>
    <name evidence="2" type="ORF">SFB21_0877</name>
</gene>
<accession>A0A811G7Q6</accession>
<sequence>MKLIVMKLLKILMWFFIGLLGFIVFLWLAEILIDIFFDHAATMDACLDSGRGWDEQKKQCQI</sequence>
<evidence type="ECO:0000313" key="3">
    <source>
        <dbReference type="Proteomes" id="UP000489961"/>
    </source>
</evidence>